<dbReference type="AlphaFoldDB" id="A0A9N9FDQ4"/>
<proteinExistence type="predicted"/>
<sequence length="57" mass="6676">MVIGKNIAYQTNLPEPLKKRMKFIQSIPEEGDERIIDDMTEKETNSNDYENPARTMM</sequence>
<dbReference type="Proteomes" id="UP000789405">
    <property type="component" value="Unassembled WGS sequence"/>
</dbReference>
<reference evidence="2" key="1">
    <citation type="submission" date="2021-06" db="EMBL/GenBank/DDBJ databases">
        <authorList>
            <person name="Kallberg Y."/>
            <person name="Tangrot J."/>
            <person name="Rosling A."/>
        </authorList>
    </citation>
    <scope>NUCLEOTIDE SEQUENCE</scope>
    <source>
        <strain evidence="2">MA453B</strain>
    </source>
</reference>
<gene>
    <name evidence="2" type="ORF">DERYTH_LOCUS4233</name>
</gene>
<name>A0A9N9FDQ4_9GLOM</name>
<accession>A0A9N9FDQ4</accession>
<feature type="region of interest" description="Disordered" evidence="1">
    <location>
        <begin position="30"/>
        <end position="57"/>
    </location>
</feature>
<organism evidence="2 3">
    <name type="scientific">Dentiscutata erythropus</name>
    <dbReference type="NCBI Taxonomy" id="1348616"/>
    <lineage>
        <taxon>Eukaryota</taxon>
        <taxon>Fungi</taxon>
        <taxon>Fungi incertae sedis</taxon>
        <taxon>Mucoromycota</taxon>
        <taxon>Glomeromycotina</taxon>
        <taxon>Glomeromycetes</taxon>
        <taxon>Diversisporales</taxon>
        <taxon>Gigasporaceae</taxon>
        <taxon>Dentiscutata</taxon>
    </lineage>
</organism>
<feature type="compositionally biased region" description="Basic and acidic residues" evidence="1">
    <location>
        <begin position="33"/>
        <end position="45"/>
    </location>
</feature>
<protein>
    <submittedName>
        <fullName evidence="2">6311_t:CDS:1</fullName>
    </submittedName>
</protein>
<evidence type="ECO:0000313" key="2">
    <source>
        <dbReference type="EMBL" id="CAG8528638.1"/>
    </source>
</evidence>
<dbReference type="OrthoDB" id="2432142at2759"/>
<comment type="caution">
    <text evidence="2">The sequence shown here is derived from an EMBL/GenBank/DDBJ whole genome shotgun (WGS) entry which is preliminary data.</text>
</comment>
<evidence type="ECO:0000256" key="1">
    <source>
        <dbReference type="SAM" id="MobiDB-lite"/>
    </source>
</evidence>
<dbReference type="EMBL" id="CAJVPY010001595">
    <property type="protein sequence ID" value="CAG8528638.1"/>
    <property type="molecule type" value="Genomic_DNA"/>
</dbReference>
<keyword evidence="3" id="KW-1185">Reference proteome</keyword>
<evidence type="ECO:0000313" key="3">
    <source>
        <dbReference type="Proteomes" id="UP000789405"/>
    </source>
</evidence>